<dbReference type="Pfam" id="PF14657">
    <property type="entry name" value="Arm-DNA-bind_4"/>
    <property type="match status" value="1"/>
</dbReference>
<feature type="domain" description="Tyr recombinase" evidence="5">
    <location>
        <begin position="191"/>
        <end position="388"/>
    </location>
</feature>
<keyword evidence="3" id="KW-0233">DNA recombination</keyword>
<evidence type="ECO:0000256" key="2">
    <source>
        <dbReference type="ARBA" id="ARBA00023125"/>
    </source>
</evidence>
<dbReference type="PANTHER" id="PTHR30349">
    <property type="entry name" value="PHAGE INTEGRASE-RELATED"/>
    <property type="match status" value="1"/>
</dbReference>
<dbReference type="InterPro" id="IPR013762">
    <property type="entry name" value="Integrase-like_cat_sf"/>
</dbReference>
<evidence type="ECO:0000259" key="6">
    <source>
        <dbReference type="PROSITE" id="PS51900"/>
    </source>
</evidence>
<proteinExistence type="inferred from homology"/>
<dbReference type="SUPFAM" id="SSF56349">
    <property type="entry name" value="DNA breaking-rejoining enzymes"/>
    <property type="match status" value="1"/>
</dbReference>
<dbReference type="InterPro" id="IPR028259">
    <property type="entry name" value="AP2-like_int_N"/>
</dbReference>
<feature type="domain" description="Core-binding (CB)" evidence="6">
    <location>
        <begin position="84"/>
        <end position="170"/>
    </location>
</feature>
<keyword evidence="2 4" id="KW-0238">DNA-binding</keyword>
<dbReference type="InterPro" id="IPR002104">
    <property type="entry name" value="Integrase_catalytic"/>
</dbReference>
<evidence type="ECO:0000256" key="1">
    <source>
        <dbReference type="ARBA" id="ARBA00008857"/>
    </source>
</evidence>
<dbReference type="CDD" id="cd01189">
    <property type="entry name" value="INT_ICEBs1_C_like"/>
    <property type="match status" value="1"/>
</dbReference>
<evidence type="ECO:0000313" key="7">
    <source>
        <dbReference type="EMBL" id="GAA1768471.1"/>
    </source>
</evidence>
<comment type="caution">
    <text evidence="7">The sequence shown here is derived from an EMBL/GenBank/DDBJ whole genome shotgun (WGS) entry which is preliminary data.</text>
</comment>
<dbReference type="InterPro" id="IPR050090">
    <property type="entry name" value="Tyrosine_recombinase_XerCD"/>
</dbReference>
<reference evidence="7 8" key="1">
    <citation type="journal article" date="2019" name="Int. J. Syst. Evol. Microbiol.">
        <title>The Global Catalogue of Microorganisms (GCM) 10K type strain sequencing project: providing services to taxonomists for standard genome sequencing and annotation.</title>
        <authorList>
            <consortium name="The Broad Institute Genomics Platform"/>
            <consortium name="The Broad Institute Genome Sequencing Center for Infectious Disease"/>
            <person name="Wu L."/>
            <person name="Ma J."/>
        </authorList>
    </citation>
    <scope>NUCLEOTIDE SEQUENCE [LARGE SCALE GENOMIC DNA]</scope>
    <source>
        <strain evidence="7 8">JCM 14319</strain>
    </source>
</reference>
<dbReference type="Pfam" id="PF00589">
    <property type="entry name" value="Phage_integrase"/>
    <property type="match status" value="1"/>
</dbReference>
<comment type="similarity">
    <text evidence="1">Belongs to the 'phage' integrase family.</text>
</comment>
<name>A0ABN2KX07_9MICO</name>
<evidence type="ECO:0000259" key="5">
    <source>
        <dbReference type="PROSITE" id="PS51898"/>
    </source>
</evidence>
<evidence type="ECO:0000256" key="4">
    <source>
        <dbReference type="PROSITE-ProRule" id="PRU01248"/>
    </source>
</evidence>
<dbReference type="PROSITE" id="PS51898">
    <property type="entry name" value="TYR_RECOMBINASE"/>
    <property type="match status" value="1"/>
</dbReference>
<protein>
    <submittedName>
        <fullName evidence="7">Site-specific integrase</fullName>
    </submittedName>
</protein>
<dbReference type="PROSITE" id="PS51900">
    <property type="entry name" value="CB"/>
    <property type="match status" value="1"/>
</dbReference>
<dbReference type="PANTHER" id="PTHR30349:SF64">
    <property type="entry name" value="PROPHAGE INTEGRASE INTD-RELATED"/>
    <property type="match status" value="1"/>
</dbReference>
<dbReference type="Proteomes" id="UP001500506">
    <property type="component" value="Unassembled WGS sequence"/>
</dbReference>
<sequence length="411" mass="45340">MADVYRRCGCRDEHGKTLGNRCPKLENPKHGAWAFYLAAGTDPITGKRRQVRQGGFASKQAAQKARNEAAVKLDRGTYVAPTRELYGAYILRWLDHHQKTGRGLKASTMVNYRRYVELDIAPSPLGSVPLSEVRRFHVNAFIKQLLDDGRGATTVRRIVAVVQGSLRSAAEENLIDHNPATGLKLPAVSKKELEVWEPAQVGEFLDVAAGHRLSALFELAMFTGMRRGELLGLRWTDVDMTRRAVTVRNNRIQAGTEIVEAAPKTRAGRRTVDLDDRSSGALVRWRLAQQEEAADWGDAYTETGYVFTYEDGQPLRPQYASRLFDKLRVEAGLPKMTFHGQRHENASLMIAAGTDIAIVSKRLGHSSVSITGDICSHLIGSASRHAAESTAALVPVKSAGAHTLHTQEAER</sequence>
<dbReference type="InterPro" id="IPR011010">
    <property type="entry name" value="DNA_brk_join_enz"/>
</dbReference>
<dbReference type="Gene3D" id="1.10.443.10">
    <property type="entry name" value="Intergrase catalytic core"/>
    <property type="match status" value="1"/>
</dbReference>
<dbReference type="InterPro" id="IPR010998">
    <property type="entry name" value="Integrase_recombinase_N"/>
</dbReference>
<dbReference type="InterPro" id="IPR044068">
    <property type="entry name" value="CB"/>
</dbReference>
<dbReference type="Gene3D" id="1.10.150.130">
    <property type="match status" value="1"/>
</dbReference>
<dbReference type="RefSeq" id="WP_232499269.1">
    <property type="nucleotide sequence ID" value="NZ_BAAANH010000007.1"/>
</dbReference>
<evidence type="ECO:0000256" key="3">
    <source>
        <dbReference type="ARBA" id="ARBA00023172"/>
    </source>
</evidence>
<keyword evidence="8" id="KW-1185">Reference proteome</keyword>
<dbReference type="EMBL" id="BAAANH010000007">
    <property type="protein sequence ID" value="GAA1768471.1"/>
    <property type="molecule type" value="Genomic_DNA"/>
</dbReference>
<accession>A0ABN2KX07</accession>
<gene>
    <name evidence="7" type="ORF">GCM10009747_31690</name>
</gene>
<organism evidence="7 8">
    <name type="scientific">Agromyces humatus</name>
    <dbReference type="NCBI Taxonomy" id="279573"/>
    <lineage>
        <taxon>Bacteria</taxon>
        <taxon>Bacillati</taxon>
        <taxon>Actinomycetota</taxon>
        <taxon>Actinomycetes</taxon>
        <taxon>Micrococcales</taxon>
        <taxon>Microbacteriaceae</taxon>
        <taxon>Agromyces</taxon>
    </lineage>
</organism>
<evidence type="ECO:0000313" key="8">
    <source>
        <dbReference type="Proteomes" id="UP001500506"/>
    </source>
</evidence>